<feature type="domain" description="Hemerythrin-like" evidence="1">
    <location>
        <begin position="22"/>
        <end position="163"/>
    </location>
</feature>
<proteinExistence type="predicted"/>
<protein>
    <submittedName>
        <fullName evidence="2">Hemerythrin domain-containing protein</fullName>
    </submittedName>
</protein>
<dbReference type="RefSeq" id="WP_269880360.1">
    <property type="nucleotide sequence ID" value="NZ_JAQAGZ010000003.1"/>
</dbReference>
<comment type="caution">
    <text evidence="2">The sequence shown here is derived from an EMBL/GenBank/DDBJ whole genome shotgun (WGS) entry which is preliminary data.</text>
</comment>
<sequence length="176" mass="20236">MTIEQSPMMQSARPTLFVEAMDRLKAEHDELRALLYNIRNKGNGVASASTIPAARARLQELRSDVTAMMKKLQQHADWEERELFPMLSRYFHRMYAPSILPSIWVMEKDHQLAELFVQSFMESVNGYLAGQPIPVKETVSHLVQACLILTEHLNLEEEVVYPMTEQILTDLDSLFS</sequence>
<evidence type="ECO:0000259" key="1">
    <source>
        <dbReference type="Pfam" id="PF01814"/>
    </source>
</evidence>
<dbReference type="InterPro" id="IPR012312">
    <property type="entry name" value="Hemerythrin-like"/>
</dbReference>
<evidence type="ECO:0000313" key="3">
    <source>
        <dbReference type="Proteomes" id="UP001527882"/>
    </source>
</evidence>
<organism evidence="2 3">
    <name type="scientific">Paenibacillus gyeongsangnamensis</name>
    <dbReference type="NCBI Taxonomy" id="3388067"/>
    <lineage>
        <taxon>Bacteria</taxon>
        <taxon>Bacillati</taxon>
        <taxon>Bacillota</taxon>
        <taxon>Bacilli</taxon>
        <taxon>Bacillales</taxon>
        <taxon>Paenibacillaceae</taxon>
        <taxon>Paenibacillus</taxon>
    </lineage>
</organism>
<evidence type="ECO:0000313" key="2">
    <source>
        <dbReference type="EMBL" id="MCZ8511969.1"/>
    </source>
</evidence>
<dbReference type="Pfam" id="PF01814">
    <property type="entry name" value="Hemerythrin"/>
    <property type="match status" value="1"/>
</dbReference>
<name>A0ABT4Q514_9BACL</name>
<gene>
    <name evidence="2" type="ORF">O9H85_05930</name>
</gene>
<dbReference type="Proteomes" id="UP001527882">
    <property type="component" value="Unassembled WGS sequence"/>
</dbReference>
<reference evidence="2 3" key="1">
    <citation type="submission" date="2022-12" db="EMBL/GenBank/DDBJ databases">
        <title>Draft genome sequence of Paenibacillus sp. dW9.</title>
        <authorList>
            <person name="Choi E.-W."/>
            <person name="Kim D.-U."/>
        </authorList>
    </citation>
    <scope>NUCLEOTIDE SEQUENCE [LARGE SCALE GENOMIC DNA]</scope>
    <source>
        <strain evidence="3">dW9</strain>
    </source>
</reference>
<dbReference type="Gene3D" id="1.20.120.520">
    <property type="entry name" value="nmb1532 protein domain like"/>
    <property type="match status" value="1"/>
</dbReference>
<dbReference type="EMBL" id="JAQAGZ010000003">
    <property type="protein sequence ID" value="MCZ8511969.1"/>
    <property type="molecule type" value="Genomic_DNA"/>
</dbReference>
<keyword evidence="3" id="KW-1185">Reference proteome</keyword>
<accession>A0ABT4Q514</accession>